<feature type="compositionally biased region" description="Basic and acidic residues" evidence="1">
    <location>
        <begin position="22"/>
        <end position="38"/>
    </location>
</feature>
<evidence type="ECO:0000313" key="3">
    <source>
        <dbReference type="Proteomes" id="UP001595645"/>
    </source>
</evidence>
<dbReference type="InterPro" id="IPR011042">
    <property type="entry name" value="6-blade_b-propeller_TolB-like"/>
</dbReference>
<organism evidence="2 3">
    <name type="scientific">Amycolatopsis speibonae</name>
    <dbReference type="NCBI Taxonomy" id="1450224"/>
    <lineage>
        <taxon>Bacteria</taxon>
        <taxon>Bacillati</taxon>
        <taxon>Actinomycetota</taxon>
        <taxon>Actinomycetes</taxon>
        <taxon>Pseudonocardiales</taxon>
        <taxon>Pseudonocardiaceae</taxon>
        <taxon>Amycolatopsis</taxon>
    </lineage>
</organism>
<keyword evidence="3" id="KW-1185">Reference proteome</keyword>
<dbReference type="RefSeq" id="WP_378241638.1">
    <property type="nucleotide sequence ID" value="NZ_JBHRWK010000042.1"/>
</dbReference>
<accession>A0ABV7P346</accession>
<dbReference type="Gene3D" id="2.120.10.30">
    <property type="entry name" value="TolB, C-terminal domain"/>
    <property type="match status" value="1"/>
</dbReference>
<feature type="compositionally biased region" description="Basic and acidic residues" evidence="1">
    <location>
        <begin position="54"/>
        <end position="63"/>
    </location>
</feature>
<dbReference type="SUPFAM" id="SSF63829">
    <property type="entry name" value="Calcium-dependent phosphotriesterase"/>
    <property type="match status" value="1"/>
</dbReference>
<feature type="region of interest" description="Disordered" evidence="1">
    <location>
        <begin position="22"/>
        <end position="88"/>
    </location>
</feature>
<name>A0ABV7P346_9PSEU</name>
<dbReference type="Proteomes" id="UP001595645">
    <property type="component" value="Unassembled WGS sequence"/>
</dbReference>
<evidence type="ECO:0000313" key="2">
    <source>
        <dbReference type="EMBL" id="MFC3452863.1"/>
    </source>
</evidence>
<protein>
    <submittedName>
        <fullName evidence="2">Uncharacterized protein</fullName>
    </submittedName>
</protein>
<dbReference type="EMBL" id="JBHRWK010000042">
    <property type="protein sequence ID" value="MFC3452863.1"/>
    <property type="molecule type" value="Genomic_DNA"/>
</dbReference>
<comment type="caution">
    <text evidence="2">The sequence shown here is derived from an EMBL/GenBank/DDBJ whole genome shotgun (WGS) entry which is preliminary data.</text>
</comment>
<proteinExistence type="predicted"/>
<sequence length="143" mass="14835">MQMVALERAELGGFVRELRGVFADRRNGKGEHTPDRKQGAATSSPETPMSERPPPVREPDRTTVDTVAGGGDMSMWEEGGSPRAAGLTRPGAVAVAPDGTVYVATGTRILAIDQRAGTIRTFAGTGETGFGGDGGEATKATFS</sequence>
<gene>
    <name evidence="2" type="ORF">ACFOSH_25800</name>
</gene>
<reference evidence="3" key="1">
    <citation type="journal article" date="2019" name="Int. J. Syst. Evol. Microbiol.">
        <title>The Global Catalogue of Microorganisms (GCM) 10K type strain sequencing project: providing services to taxonomists for standard genome sequencing and annotation.</title>
        <authorList>
            <consortium name="The Broad Institute Genomics Platform"/>
            <consortium name="The Broad Institute Genome Sequencing Center for Infectious Disease"/>
            <person name="Wu L."/>
            <person name="Ma J."/>
        </authorList>
    </citation>
    <scope>NUCLEOTIDE SEQUENCE [LARGE SCALE GENOMIC DNA]</scope>
    <source>
        <strain evidence="3">CGMCC 4.7676</strain>
    </source>
</reference>
<evidence type="ECO:0000256" key="1">
    <source>
        <dbReference type="SAM" id="MobiDB-lite"/>
    </source>
</evidence>